<dbReference type="SUPFAM" id="SSF53335">
    <property type="entry name" value="S-adenosyl-L-methionine-dependent methyltransferases"/>
    <property type="match status" value="1"/>
</dbReference>
<gene>
    <name evidence="2" type="ORF">BN1012_Phect349</name>
</gene>
<dbReference type="Gene3D" id="3.40.50.150">
    <property type="entry name" value="Vaccinia Virus protein VP39"/>
    <property type="match status" value="1"/>
</dbReference>
<dbReference type="HOGENOM" id="CLU_091228_1_0_5"/>
<dbReference type="AlphaFoldDB" id="X5M6D8"/>
<dbReference type="Pfam" id="PF08241">
    <property type="entry name" value="Methyltransf_11"/>
    <property type="match status" value="1"/>
</dbReference>
<dbReference type="Proteomes" id="UP000032160">
    <property type="component" value="Chromosome I"/>
</dbReference>
<keyword evidence="3" id="KW-1185">Reference proteome</keyword>
<organism evidence="2 3">
    <name type="scientific">Candidatus Phaeomarinibacter ectocarpi</name>
    <dbReference type="NCBI Taxonomy" id="1458461"/>
    <lineage>
        <taxon>Bacteria</taxon>
        <taxon>Pseudomonadati</taxon>
        <taxon>Pseudomonadota</taxon>
        <taxon>Alphaproteobacteria</taxon>
        <taxon>Hyphomicrobiales</taxon>
        <taxon>Parvibaculaceae</taxon>
        <taxon>Candidatus Phaeomarinibacter</taxon>
    </lineage>
</organism>
<reference evidence="2 3" key="1">
    <citation type="journal article" date="2014" name="Front. Genet.">
        <title>Genome and metabolic network of "Candidatus Phaeomarinobacter ectocarpi" Ec32, a new candidate genus of Alphaproteobacteria frequently associated with brown algae.</title>
        <authorList>
            <person name="Dittami S.M."/>
            <person name="Barbeyron T."/>
            <person name="Boyen C."/>
            <person name="Cambefort J."/>
            <person name="Collet G."/>
            <person name="Delage L."/>
            <person name="Gobet A."/>
            <person name="Groisillier A."/>
            <person name="Leblanc C."/>
            <person name="Michel G."/>
            <person name="Scornet D."/>
            <person name="Siegel A."/>
            <person name="Tapia J.E."/>
            <person name="Tonon T."/>
        </authorList>
    </citation>
    <scope>NUCLEOTIDE SEQUENCE [LARGE SCALE GENOMIC DNA]</scope>
    <source>
        <strain evidence="2 3">Ec32</strain>
    </source>
</reference>
<accession>X5M6D8</accession>
<name>X5M6D8_9HYPH</name>
<keyword evidence="2" id="KW-0489">Methyltransferase</keyword>
<dbReference type="InterPro" id="IPR013216">
    <property type="entry name" value="Methyltransf_11"/>
</dbReference>
<dbReference type="EMBL" id="HG966617">
    <property type="protein sequence ID" value="CDO58563.1"/>
    <property type="molecule type" value="Genomic_DNA"/>
</dbReference>
<dbReference type="OrthoDB" id="1853779at2"/>
<protein>
    <submittedName>
        <fullName evidence="2">Possible methyltransferase</fullName>
    </submittedName>
</protein>
<dbReference type="STRING" id="1458461.BN1012_Phect349"/>
<sequence length="231" mass="26239">MTSPSSTDETRRNAWEVSYENRQNFVFYPEEEMVRFVSKHLRKRTGLDTFEDKTGDNTGMRVLDVGCGIGRHMVMALDFGFEPYGFDLSETAVETARKWLGSRGLADPSDHIHQADIRTLPFEDGFFGCAISHGVLDSMPFDIALQGMGEVARTLKSNALFYCDLIGGGDHEEVIETHHEKDTLQSFFSESKINDLIAPHFDIVDRIRVERTDTVSGHIHTRWHLTLRKKG</sequence>
<evidence type="ECO:0000313" key="2">
    <source>
        <dbReference type="EMBL" id="CDO58563.1"/>
    </source>
</evidence>
<dbReference type="InterPro" id="IPR029063">
    <property type="entry name" value="SAM-dependent_MTases_sf"/>
</dbReference>
<dbReference type="KEGG" id="pect:BN1012_Phect349"/>
<dbReference type="CDD" id="cd02440">
    <property type="entry name" value="AdoMet_MTases"/>
    <property type="match status" value="1"/>
</dbReference>
<proteinExistence type="predicted"/>
<dbReference type="GO" id="GO:0032259">
    <property type="term" value="P:methylation"/>
    <property type="evidence" value="ECO:0007669"/>
    <property type="project" value="UniProtKB-KW"/>
</dbReference>
<evidence type="ECO:0000313" key="3">
    <source>
        <dbReference type="Proteomes" id="UP000032160"/>
    </source>
</evidence>
<dbReference type="GO" id="GO:0008757">
    <property type="term" value="F:S-adenosylmethionine-dependent methyltransferase activity"/>
    <property type="evidence" value="ECO:0007669"/>
    <property type="project" value="InterPro"/>
</dbReference>
<evidence type="ECO:0000259" key="1">
    <source>
        <dbReference type="Pfam" id="PF08241"/>
    </source>
</evidence>
<dbReference type="RefSeq" id="WP_043949480.1">
    <property type="nucleotide sequence ID" value="NZ_HG966617.1"/>
</dbReference>
<keyword evidence="2" id="KW-0808">Transferase</keyword>
<feature type="domain" description="Methyltransferase type 11" evidence="1">
    <location>
        <begin position="63"/>
        <end position="163"/>
    </location>
</feature>